<dbReference type="InterPro" id="IPR009075">
    <property type="entry name" value="AcylCo_DH/oxidase_C"/>
</dbReference>
<sequence length="129" mass="13659">MAALGGLGYLLNEETPQVGVARLFRDACVGAIWEGTTDVLASDALRALVPRTRHGDGDGGDDVVGADGRMEALLPEARAVVFRLAEVLSAVLFMADAAANPGAEIEEMCRRYVVEKRFVPGQEAASSRL</sequence>
<dbReference type="Proteomes" id="UP000289323">
    <property type="component" value="Unassembled WGS sequence"/>
</dbReference>
<dbReference type="InterPro" id="IPR052904">
    <property type="entry name" value="Acyl-CoA_dehydrogenase-like"/>
</dbReference>
<organism evidence="3 4">
    <name type="scientific">Thermothielavioides terrestris</name>
    <dbReference type="NCBI Taxonomy" id="2587410"/>
    <lineage>
        <taxon>Eukaryota</taxon>
        <taxon>Fungi</taxon>
        <taxon>Dikarya</taxon>
        <taxon>Ascomycota</taxon>
        <taxon>Pezizomycotina</taxon>
        <taxon>Sordariomycetes</taxon>
        <taxon>Sordariomycetidae</taxon>
        <taxon>Sordariales</taxon>
        <taxon>Chaetomiaceae</taxon>
        <taxon>Thermothielavioides</taxon>
    </lineage>
</organism>
<dbReference type="EMBL" id="OUUZ01000008">
    <property type="protein sequence ID" value="SPQ21038.1"/>
    <property type="molecule type" value="Genomic_DNA"/>
</dbReference>
<dbReference type="GO" id="GO:0003995">
    <property type="term" value="F:acyl-CoA dehydrogenase activity"/>
    <property type="evidence" value="ECO:0007669"/>
    <property type="project" value="TreeGrafter"/>
</dbReference>
<dbReference type="PANTHER" id="PTHR42707">
    <property type="entry name" value="ACYL-COA DEHYDROGENASE"/>
    <property type="match status" value="1"/>
</dbReference>
<dbReference type="InterPro" id="IPR036250">
    <property type="entry name" value="AcylCo_DH-like_C"/>
</dbReference>
<dbReference type="PANTHER" id="PTHR42707:SF2">
    <property type="entry name" value="ACD11 DEHYDROGENASE"/>
    <property type="match status" value="1"/>
</dbReference>
<accession>A0A3S5CWI5</accession>
<evidence type="ECO:0000313" key="4">
    <source>
        <dbReference type="Proteomes" id="UP000289323"/>
    </source>
</evidence>
<protein>
    <submittedName>
        <fullName evidence="3">Ea3d34ff-1983-430a-8415-f0b7acc106b5</fullName>
    </submittedName>
</protein>
<proteinExistence type="predicted"/>
<dbReference type="Pfam" id="PF00441">
    <property type="entry name" value="Acyl-CoA_dh_1"/>
    <property type="match status" value="1"/>
</dbReference>
<dbReference type="AlphaFoldDB" id="A0A3S5CWI5"/>
<name>A0A3S5CWI5_9PEZI</name>
<reference evidence="3 4" key="1">
    <citation type="submission" date="2018-04" db="EMBL/GenBank/DDBJ databases">
        <authorList>
            <person name="Huttner S."/>
            <person name="Dainat J."/>
        </authorList>
    </citation>
    <scope>NUCLEOTIDE SEQUENCE [LARGE SCALE GENOMIC DNA]</scope>
</reference>
<dbReference type="SUPFAM" id="SSF47203">
    <property type="entry name" value="Acyl-CoA dehydrogenase C-terminal domain-like"/>
    <property type="match status" value="1"/>
</dbReference>
<evidence type="ECO:0000259" key="2">
    <source>
        <dbReference type="Pfam" id="PF00441"/>
    </source>
</evidence>
<evidence type="ECO:0000256" key="1">
    <source>
        <dbReference type="ARBA" id="ARBA00022630"/>
    </source>
</evidence>
<keyword evidence="1" id="KW-0285">Flavoprotein</keyword>
<feature type="domain" description="Acyl-CoA dehydrogenase/oxidase C-terminal" evidence="2">
    <location>
        <begin position="1"/>
        <end position="47"/>
    </location>
</feature>
<evidence type="ECO:0000313" key="3">
    <source>
        <dbReference type="EMBL" id="SPQ21038.1"/>
    </source>
</evidence>
<gene>
    <name evidence="3" type="ORF">TT172_LOCUS3457</name>
</gene>
<dbReference type="Gene3D" id="1.20.140.10">
    <property type="entry name" value="Butyryl-CoA Dehydrogenase, subunit A, domain 3"/>
    <property type="match status" value="1"/>
</dbReference>